<feature type="compositionally biased region" description="Acidic residues" evidence="6">
    <location>
        <begin position="334"/>
        <end position="351"/>
    </location>
</feature>
<dbReference type="AlphaFoldDB" id="A0A915DL14"/>
<dbReference type="InterPro" id="IPR036259">
    <property type="entry name" value="MFS_trans_sf"/>
</dbReference>
<keyword evidence="8" id="KW-1185">Reference proteome</keyword>
<keyword evidence="2" id="KW-0813">Transport</keyword>
<dbReference type="GO" id="GO:0022857">
    <property type="term" value="F:transmembrane transporter activity"/>
    <property type="evidence" value="ECO:0007669"/>
    <property type="project" value="InterPro"/>
</dbReference>
<evidence type="ECO:0000256" key="1">
    <source>
        <dbReference type="ARBA" id="ARBA00004141"/>
    </source>
</evidence>
<keyword evidence="5 7" id="KW-0472">Membrane</keyword>
<feature type="transmembrane region" description="Helical" evidence="7">
    <location>
        <begin position="385"/>
        <end position="406"/>
    </location>
</feature>
<comment type="subcellular location">
    <subcellularLocation>
        <location evidence="1">Membrane</location>
        <topology evidence="1">Multi-pass membrane protein</topology>
    </subcellularLocation>
</comment>
<feature type="compositionally biased region" description="Basic residues" evidence="6">
    <location>
        <begin position="306"/>
        <end position="315"/>
    </location>
</feature>
<dbReference type="Proteomes" id="UP000887574">
    <property type="component" value="Unplaced"/>
</dbReference>
<dbReference type="GO" id="GO:0016020">
    <property type="term" value="C:membrane"/>
    <property type="evidence" value="ECO:0007669"/>
    <property type="project" value="UniProtKB-SubCell"/>
</dbReference>
<dbReference type="PANTHER" id="PTHR43385:SF1">
    <property type="entry name" value="RIBOFLAVIN TRANSPORTER RIBJ"/>
    <property type="match status" value="1"/>
</dbReference>
<dbReference type="Gene3D" id="1.20.1250.20">
    <property type="entry name" value="MFS general substrate transporter like domains"/>
    <property type="match status" value="2"/>
</dbReference>
<feature type="transmembrane region" description="Helical" evidence="7">
    <location>
        <begin position="418"/>
        <end position="438"/>
    </location>
</feature>
<evidence type="ECO:0000313" key="9">
    <source>
        <dbReference type="WBParaSite" id="jg20482"/>
    </source>
</evidence>
<feature type="region of interest" description="Disordered" evidence="6">
    <location>
        <begin position="296"/>
        <end position="373"/>
    </location>
</feature>
<reference evidence="9" key="1">
    <citation type="submission" date="2022-11" db="UniProtKB">
        <authorList>
            <consortium name="WormBaseParasite"/>
        </authorList>
    </citation>
    <scope>IDENTIFICATION</scope>
</reference>
<evidence type="ECO:0000256" key="5">
    <source>
        <dbReference type="ARBA" id="ARBA00023136"/>
    </source>
</evidence>
<dbReference type="SUPFAM" id="SSF103473">
    <property type="entry name" value="MFS general substrate transporter"/>
    <property type="match status" value="1"/>
</dbReference>
<feature type="transmembrane region" description="Helical" evidence="7">
    <location>
        <begin position="165"/>
        <end position="184"/>
    </location>
</feature>
<accession>A0A915DL14</accession>
<protein>
    <submittedName>
        <fullName evidence="9">Uncharacterized protein</fullName>
    </submittedName>
</protein>
<evidence type="ECO:0000256" key="2">
    <source>
        <dbReference type="ARBA" id="ARBA00022448"/>
    </source>
</evidence>
<feature type="transmembrane region" description="Helical" evidence="7">
    <location>
        <begin position="71"/>
        <end position="92"/>
    </location>
</feature>
<evidence type="ECO:0000256" key="4">
    <source>
        <dbReference type="ARBA" id="ARBA00022989"/>
    </source>
</evidence>
<feature type="transmembrane region" description="Helical" evidence="7">
    <location>
        <begin position="477"/>
        <end position="499"/>
    </location>
</feature>
<feature type="transmembrane region" description="Helical" evidence="7">
    <location>
        <begin position="511"/>
        <end position="528"/>
    </location>
</feature>
<feature type="transmembrane region" description="Helical" evidence="7">
    <location>
        <begin position="27"/>
        <end position="51"/>
    </location>
</feature>
<organism evidence="8 9">
    <name type="scientific">Ditylenchus dipsaci</name>
    <dbReference type="NCBI Taxonomy" id="166011"/>
    <lineage>
        <taxon>Eukaryota</taxon>
        <taxon>Metazoa</taxon>
        <taxon>Ecdysozoa</taxon>
        <taxon>Nematoda</taxon>
        <taxon>Chromadorea</taxon>
        <taxon>Rhabditida</taxon>
        <taxon>Tylenchina</taxon>
        <taxon>Tylenchomorpha</taxon>
        <taxon>Sphaerularioidea</taxon>
        <taxon>Anguinidae</taxon>
        <taxon>Anguininae</taxon>
        <taxon>Ditylenchus</taxon>
    </lineage>
</organism>
<dbReference type="Pfam" id="PF07690">
    <property type="entry name" value="MFS_1"/>
    <property type="match status" value="1"/>
</dbReference>
<sequence length="569" mass="62684">MTFSLLSGRSADPVAKALTALGPNVRICMVIFGAVMIHLSLGTYHTFGNMLPYMASYMRNYTDSSIRLEQLIWIPTFQGCFPFAMVIGGYLSSKLGPRLAAAIGCFMMSSGVMLSAWTIQRSYVSFLFTYGPKIKFLAQNRYVSGIAYVIAVSCVINWAPQMVGLGSGIVAAGFGISSSIFAPIQTRIVNWENFPPTKDGYFNNKELLERVPGVFFSLSIVYFVMQCIGLIFICDPPSEFTRKYMVASDSALIDMAWLSRRRTRWMSNRFGGAGDRPTSYSKYGYVRLPVVRDDVAFDSPPQSPGHNKRKPKKQHSNGTTPATKNENEERLVEADEDSPQDASSDADSDVDVEGRLGGGTSPDAARATGPPTALSPSQILHSSTFYFLFVSLFCCSFYGNMFYNLYKTFGLTFIDDDFFMAMAFSVGSVANACGRIGWGFLTDKTSFQISLSIATCLATVLLLTMPLTAYFGRYVYLLWLTLMFVCLAATHALFITAAVRCFGIEHKTTNYGCLIVATTLSGILLALSSEYLLKYIGYNWAFMATAAFPFIAFILTSAIRITPQGHLIV</sequence>
<dbReference type="PANTHER" id="PTHR43385">
    <property type="entry name" value="RIBOFLAVIN TRANSPORTER RIBJ"/>
    <property type="match status" value="1"/>
</dbReference>
<evidence type="ECO:0000256" key="6">
    <source>
        <dbReference type="SAM" id="MobiDB-lite"/>
    </source>
</evidence>
<evidence type="ECO:0000256" key="7">
    <source>
        <dbReference type="SAM" id="Phobius"/>
    </source>
</evidence>
<name>A0A915DL14_9BILA</name>
<keyword evidence="4 7" id="KW-1133">Transmembrane helix</keyword>
<feature type="transmembrane region" description="Helical" evidence="7">
    <location>
        <begin position="450"/>
        <end position="471"/>
    </location>
</feature>
<proteinExistence type="predicted"/>
<feature type="transmembrane region" description="Helical" evidence="7">
    <location>
        <begin position="139"/>
        <end position="158"/>
    </location>
</feature>
<feature type="transmembrane region" description="Helical" evidence="7">
    <location>
        <begin position="540"/>
        <end position="559"/>
    </location>
</feature>
<dbReference type="InterPro" id="IPR052983">
    <property type="entry name" value="MFS_Riboflavin_Transporter"/>
</dbReference>
<evidence type="ECO:0000313" key="8">
    <source>
        <dbReference type="Proteomes" id="UP000887574"/>
    </source>
</evidence>
<feature type="transmembrane region" description="Helical" evidence="7">
    <location>
        <begin position="99"/>
        <end position="119"/>
    </location>
</feature>
<dbReference type="InterPro" id="IPR011701">
    <property type="entry name" value="MFS"/>
</dbReference>
<feature type="transmembrane region" description="Helical" evidence="7">
    <location>
        <begin position="214"/>
        <end position="234"/>
    </location>
</feature>
<evidence type="ECO:0000256" key="3">
    <source>
        <dbReference type="ARBA" id="ARBA00022692"/>
    </source>
</evidence>
<keyword evidence="3 7" id="KW-0812">Transmembrane</keyword>
<dbReference type="WBParaSite" id="jg20482">
    <property type="protein sequence ID" value="jg20482"/>
    <property type="gene ID" value="jg20482"/>
</dbReference>